<dbReference type="InterPro" id="IPR050053">
    <property type="entry name" value="ATPase_alpha/beta_chains"/>
</dbReference>
<dbReference type="InterPro" id="IPR005714">
    <property type="entry name" value="ATPase_T3SS_FliI/YscN"/>
</dbReference>
<comment type="catalytic activity">
    <reaction evidence="17">
        <text>ATP + H2O + cellular proteinSide 1 = ADP + phosphate + cellular proteinSide 2.</text>
        <dbReference type="EC" id="7.4.2.8"/>
    </reaction>
</comment>
<dbReference type="CDD" id="cd18114">
    <property type="entry name" value="ATP-synt_flagellum-secretory_path_III_C"/>
    <property type="match status" value="1"/>
</dbReference>
<dbReference type="AlphaFoldDB" id="A0A4R6WWC0"/>
<sequence length="467" mass="50002">MIQGLEPFFHELDRIPDIGMHGRVAAVVGMLVEIVGIEGALAIGARCALVDRNQRRVPCEVVGFREGRALAMTYGSLEGVGLGSKVVLVDSEPVVRPSRAWLGRVINAFGEPIDGKGPLPSGAEPCRIRNQPPPAHARARVGAKIDLGIRSINAFASVCRGQRLGIFAASGIGKSVLMSMMARYASLDVNVIGLIGERGREVQEFIEDELGPEGLARSVVVVATSDESPLLRRQAAQVTMALAEFFRDEGLHVLCLMDSVTRFAMAMREIGLSVGEPPASKGYTPSVFAELPRLLERAGPGVAGSGSITGLFTVLVEGDDHNEPIADACRGILDGHIVLERSIAERGRYPAVNILRSLSRTMPGCNTDYENRVVREARRHMSVYDDMAELIRLGAYRRGTDPAVDQAIQLYPQIEAFLAQGRDEKADLELGYLQLAAILGIGPEEPAAPQPAAMAPPSATDEGDTAA</sequence>
<evidence type="ECO:0000313" key="21">
    <source>
        <dbReference type="Proteomes" id="UP000295783"/>
    </source>
</evidence>
<keyword evidence="11" id="KW-0067">ATP-binding</keyword>
<evidence type="ECO:0000256" key="3">
    <source>
        <dbReference type="ARBA" id="ARBA00008936"/>
    </source>
</evidence>
<evidence type="ECO:0000256" key="12">
    <source>
        <dbReference type="ARBA" id="ARBA00022927"/>
    </source>
</evidence>
<evidence type="ECO:0000256" key="9">
    <source>
        <dbReference type="ARBA" id="ARBA00022781"/>
    </source>
</evidence>
<feature type="compositionally biased region" description="Low complexity" evidence="18">
    <location>
        <begin position="446"/>
        <end position="459"/>
    </location>
</feature>
<keyword evidence="13" id="KW-1278">Translocase</keyword>
<dbReference type="GO" id="GO:0044781">
    <property type="term" value="P:bacterial-type flagellum organization"/>
    <property type="evidence" value="ECO:0007669"/>
    <property type="project" value="UniProtKB-KW"/>
</dbReference>
<evidence type="ECO:0000256" key="18">
    <source>
        <dbReference type="SAM" id="MobiDB-lite"/>
    </source>
</evidence>
<dbReference type="GO" id="GO:0016887">
    <property type="term" value="F:ATP hydrolysis activity"/>
    <property type="evidence" value="ECO:0007669"/>
    <property type="project" value="InterPro"/>
</dbReference>
<name>A0A4R6WWC0_9PROT</name>
<evidence type="ECO:0000256" key="6">
    <source>
        <dbReference type="ARBA" id="ARBA00022448"/>
    </source>
</evidence>
<keyword evidence="7" id="KW-0963">Cytoplasm</keyword>
<dbReference type="Gene3D" id="3.40.50.12240">
    <property type="match status" value="1"/>
</dbReference>
<dbReference type="GO" id="GO:0008564">
    <property type="term" value="F:protein-exporting ATPase activity"/>
    <property type="evidence" value="ECO:0007669"/>
    <property type="project" value="UniProtKB-EC"/>
</dbReference>
<keyword evidence="21" id="KW-1185">Reference proteome</keyword>
<keyword evidence="16" id="KW-0066">ATP synthesis</keyword>
<dbReference type="RefSeq" id="WP_133612374.1">
    <property type="nucleotide sequence ID" value="NZ_SNYW01000006.1"/>
</dbReference>
<dbReference type="GO" id="GO:0005524">
    <property type="term" value="F:ATP binding"/>
    <property type="evidence" value="ECO:0007669"/>
    <property type="project" value="UniProtKB-KW"/>
</dbReference>
<feature type="region of interest" description="Disordered" evidence="18">
    <location>
        <begin position="446"/>
        <end position="467"/>
    </location>
</feature>
<dbReference type="InterPro" id="IPR000194">
    <property type="entry name" value="ATPase_F1/V1/A1_a/bsu_nucl-bd"/>
</dbReference>
<keyword evidence="9" id="KW-0375">Hydrogen ion transport</keyword>
<dbReference type="GO" id="GO:0030254">
    <property type="term" value="P:protein secretion by the type III secretion system"/>
    <property type="evidence" value="ECO:0007669"/>
    <property type="project" value="InterPro"/>
</dbReference>
<proteinExistence type="inferred from homology"/>
<evidence type="ECO:0000256" key="11">
    <source>
        <dbReference type="ARBA" id="ARBA00022840"/>
    </source>
</evidence>
<evidence type="ECO:0000256" key="7">
    <source>
        <dbReference type="ARBA" id="ARBA00022490"/>
    </source>
</evidence>
<evidence type="ECO:0000256" key="17">
    <source>
        <dbReference type="ARBA" id="ARBA00034006"/>
    </source>
</evidence>
<gene>
    <name evidence="20" type="ORF">A8950_0895</name>
</gene>
<evidence type="ECO:0000256" key="16">
    <source>
        <dbReference type="ARBA" id="ARBA00023310"/>
    </source>
</evidence>
<reference evidence="20 21" key="1">
    <citation type="submission" date="2019-03" db="EMBL/GenBank/DDBJ databases">
        <title>Genomic Encyclopedia of Type Strains, Phase III (KMG-III): the genomes of soil and plant-associated and newly described type strains.</title>
        <authorList>
            <person name="Whitman W."/>
        </authorList>
    </citation>
    <scope>NUCLEOTIDE SEQUENCE [LARGE SCALE GENOMIC DNA]</scope>
    <source>
        <strain evidence="20 21">CGMCC 1.7660</strain>
    </source>
</reference>
<dbReference type="Pfam" id="PF00006">
    <property type="entry name" value="ATP-synt_ab"/>
    <property type="match status" value="1"/>
</dbReference>
<dbReference type="InterPro" id="IPR020003">
    <property type="entry name" value="ATPase_a/bsu_AS"/>
</dbReference>
<keyword evidence="15" id="KW-1006">Bacterial flagellum protein export</keyword>
<dbReference type="NCBIfam" id="TIGR01026">
    <property type="entry name" value="fliI_yscN"/>
    <property type="match status" value="1"/>
</dbReference>
<evidence type="ECO:0000256" key="5">
    <source>
        <dbReference type="ARBA" id="ARBA00020580"/>
    </source>
</evidence>
<evidence type="ECO:0000256" key="2">
    <source>
        <dbReference type="ARBA" id="ARBA00004496"/>
    </source>
</evidence>
<evidence type="ECO:0000256" key="4">
    <source>
        <dbReference type="ARBA" id="ARBA00012473"/>
    </source>
</evidence>
<keyword evidence="12" id="KW-0653">Protein transport</keyword>
<organism evidence="20 21">
    <name type="scientific">Dongia mobilis</name>
    <dbReference type="NCBI Taxonomy" id="578943"/>
    <lineage>
        <taxon>Bacteria</taxon>
        <taxon>Pseudomonadati</taxon>
        <taxon>Pseudomonadota</taxon>
        <taxon>Alphaproteobacteria</taxon>
        <taxon>Rhodospirillales</taxon>
        <taxon>Dongiaceae</taxon>
        <taxon>Dongia</taxon>
    </lineage>
</organism>
<dbReference type="NCBIfam" id="TIGR03498">
    <property type="entry name" value="FliI_clade3"/>
    <property type="match status" value="1"/>
</dbReference>
<dbReference type="GO" id="GO:0046933">
    <property type="term" value="F:proton-transporting ATP synthase activity, rotational mechanism"/>
    <property type="evidence" value="ECO:0007669"/>
    <property type="project" value="TreeGrafter"/>
</dbReference>
<dbReference type="PROSITE" id="PS00152">
    <property type="entry name" value="ATPASE_ALPHA_BETA"/>
    <property type="match status" value="1"/>
</dbReference>
<dbReference type="GO" id="GO:0030257">
    <property type="term" value="C:type III protein secretion system complex"/>
    <property type="evidence" value="ECO:0007669"/>
    <property type="project" value="InterPro"/>
</dbReference>
<dbReference type="EC" id="7.1.2.2" evidence="4"/>
<evidence type="ECO:0000313" key="20">
    <source>
        <dbReference type="EMBL" id="TDQ84344.1"/>
    </source>
</evidence>
<dbReference type="FunFam" id="3.40.50.12240:FF:000002">
    <property type="entry name" value="Flagellum-specific ATP synthase FliI"/>
    <property type="match status" value="1"/>
</dbReference>
<evidence type="ECO:0000256" key="8">
    <source>
        <dbReference type="ARBA" id="ARBA00022741"/>
    </source>
</evidence>
<keyword evidence="8" id="KW-0547">Nucleotide-binding</keyword>
<keyword evidence="10" id="KW-1005">Bacterial flagellum biogenesis</keyword>
<evidence type="ECO:0000256" key="14">
    <source>
        <dbReference type="ARBA" id="ARBA00023065"/>
    </source>
</evidence>
<dbReference type="InterPro" id="IPR027417">
    <property type="entry name" value="P-loop_NTPase"/>
</dbReference>
<feature type="domain" description="AAA+ ATPase" evidence="19">
    <location>
        <begin position="160"/>
        <end position="344"/>
    </location>
</feature>
<keyword evidence="14" id="KW-0406">Ion transport</keyword>
<comment type="subcellular location">
    <subcellularLocation>
        <location evidence="2">Cytoplasm</location>
    </subcellularLocation>
</comment>
<dbReference type="EMBL" id="SNYW01000006">
    <property type="protein sequence ID" value="TDQ84344.1"/>
    <property type="molecule type" value="Genomic_DNA"/>
</dbReference>
<dbReference type="GO" id="GO:0005737">
    <property type="term" value="C:cytoplasm"/>
    <property type="evidence" value="ECO:0007669"/>
    <property type="project" value="UniProtKB-SubCell"/>
</dbReference>
<comment type="caution">
    <text evidence="20">The sequence shown here is derived from an EMBL/GenBank/DDBJ whole genome shotgun (WGS) entry which is preliminary data.</text>
</comment>
<dbReference type="GO" id="GO:0009288">
    <property type="term" value="C:bacterial-type flagellum"/>
    <property type="evidence" value="ECO:0007669"/>
    <property type="project" value="InterPro"/>
</dbReference>
<dbReference type="PANTHER" id="PTHR15184">
    <property type="entry name" value="ATP SYNTHASE"/>
    <property type="match status" value="1"/>
</dbReference>
<comment type="function">
    <text evidence="1">Probable catalytic subunit of a protein translocase for flagellum-specific export, or a proton translocase involved in local circuits at the flagellum.</text>
</comment>
<evidence type="ECO:0000256" key="10">
    <source>
        <dbReference type="ARBA" id="ARBA00022795"/>
    </source>
</evidence>
<dbReference type="PANTHER" id="PTHR15184:SF9">
    <property type="entry name" value="SPI-1 TYPE 3 SECRETION SYSTEM ATPASE"/>
    <property type="match status" value="1"/>
</dbReference>
<evidence type="ECO:0000259" key="19">
    <source>
        <dbReference type="SMART" id="SM00382"/>
    </source>
</evidence>
<dbReference type="Pfam" id="PF18269">
    <property type="entry name" value="T3SS_ATPase_C"/>
    <property type="match status" value="1"/>
</dbReference>
<comment type="similarity">
    <text evidence="3">Belongs to the ATPase alpha/beta chains family.</text>
</comment>
<keyword evidence="6" id="KW-0813">Transport</keyword>
<dbReference type="InterPro" id="IPR040627">
    <property type="entry name" value="T3SS_ATPase_C"/>
</dbReference>
<protein>
    <recommendedName>
        <fullName evidence="5">Flagellum-specific ATP synthase</fullName>
        <ecNumber evidence="4">7.1.2.2</ecNumber>
    </recommendedName>
</protein>
<dbReference type="InterPro" id="IPR003593">
    <property type="entry name" value="AAA+_ATPase"/>
</dbReference>
<dbReference type="SUPFAM" id="SSF52540">
    <property type="entry name" value="P-loop containing nucleoside triphosphate hydrolases"/>
    <property type="match status" value="1"/>
</dbReference>
<dbReference type="InterPro" id="IPR022426">
    <property type="entry name" value="FliI_clade3"/>
</dbReference>
<evidence type="ECO:0000256" key="15">
    <source>
        <dbReference type="ARBA" id="ARBA00023225"/>
    </source>
</evidence>
<dbReference type="Proteomes" id="UP000295783">
    <property type="component" value="Unassembled WGS sequence"/>
</dbReference>
<dbReference type="SMART" id="SM00382">
    <property type="entry name" value="AAA"/>
    <property type="match status" value="1"/>
</dbReference>
<accession>A0A4R6WWC0</accession>
<evidence type="ECO:0000256" key="1">
    <source>
        <dbReference type="ARBA" id="ARBA00003290"/>
    </source>
</evidence>
<dbReference type="OrthoDB" id="9801639at2"/>
<dbReference type="CDD" id="cd01136">
    <property type="entry name" value="ATPase_flagellum-secretory_path_III"/>
    <property type="match status" value="1"/>
</dbReference>
<evidence type="ECO:0000256" key="13">
    <source>
        <dbReference type="ARBA" id="ARBA00022967"/>
    </source>
</evidence>